<dbReference type="Gene3D" id="2.160.10.10">
    <property type="entry name" value="Hexapeptide repeat proteins"/>
    <property type="match status" value="1"/>
</dbReference>
<dbReference type="SUPFAM" id="SSF53448">
    <property type="entry name" value="Nucleotide-diphospho-sugar transferases"/>
    <property type="match status" value="1"/>
</dbReference>
<dbReference type="Gene3D" id="3.90.550.10">
    <property type="entry name" value="Spore Coat Polysaccharide Biosynthesis Protein SpsA, Chain A"/>
    <property type="match status" value="1"/>
</dbReference>
<evidence type="ECO:0000313" key="5">
    <source>
        <dbReference type="EMBL" id="WYY01079.1"/>
    </source>
</evidence>
<evidence type="ECO:0000313" key="6">
    <source>
        <dbReference type="Proteomes" id="UP001451606"/>
    </source>
</evidence>
<accession>A0AAX4NIQ5</accession>
<evidence type="ECO:0000259" key="3">
    <source>
        <dbReference type="Pfam" id="PF00483"/>
    </source>
</evidence>
<protein>
    <submittedName>
        <fullName evidence="5">NDP-sugar synthase</fullName>
    </submittedName>
</protein>
<feature type="domain" description="Nucleotidyl transferase" evidence="3">
    <location>
        <begin position="4"/>
        <end position="233"/>
    </location>
</feature>
<keyword evidence="2" id="KW-0963">Cytoplasm</keyword>
<keyword evidence="6" id="KW-1185">Reference proteome</keyword>
<dbReference type="PANTHER" id="PTHR22572">
    <property type="entry name" value="SUGAR-1-PHOSPHATE GUANYL TRANSFERASE"/>
    <property type="match status" value="1"/>
</dbReference>
<gene>
    <name evidence="5" type="ORF">OXIME_001675</name>
</gene>
<dbReference type="InterPro" id="IPR029044">
    <property type="entry name" value="Nucleotide-diphossugar_trans"/>
</dbReference>
<reference evidence="5 6" key="1">
    <citation type="submission" date="2023-09" db="EMBL/GenBank/DDBJ databases">
        <authorList>
            <person name="Golyshina O.V."/>
            <person name="Lunev E.A."/>
            <person name="Bargiela R."/>
            <person name="Gaines M.C."/>
            <person name="Daum B."/>
            <person name="Bale N.J."/>
            <person name="Koenen M."/>
            <person name="Sinninghe Damst J.S."/>
            <person name="Yakimov M."/>
            <person name="Golyshin P.N."/>
        </authorList>
    </citation>
    <scope>NUCLEOTIDE SEQUENCE [LARGE SCALE GENOMIC DNA]</scope>
    <source>
        <strain evidence="5 6">M1</strain>
    </source>
</reference>
<dbReference type="InterPro" id="IPR056764">
    <property type="entry name" value="LbH_EIF2B3/5"/>
</dbReference>
<sequence length="364" mass="40140">MSLKAVVMAGGKGTRLRPITYSIPKPLVPIAGKPCIGYILDSYYAAGINDVIITTGYKFESLITGVLKFKQDDQNILFSVEREAAGTAGSVGLISKFIDDTFVVGSGDTLSDLDVSDIVKFHRNMGAKITMALTTVEDPSQFGIVELKDNKVIRFLEKPDPKQTFSKLINAGLYVIEPEILKYIPSGTPYDFARDLFPKLLNMGMDIYGYHAKGIWLDTGRPNDMIRANQLMTAKYGMEVSGNGMIGTVIIKTPHPKFSNAYIEGPTFIGENVRIGKNSRIIRSAIYDNVEIGNDVQIMDSILMDSDRIMDRSKIVKSVIMKQTEIGSDCEIEESVLAPKLQLQSKSRVYNVSLSSEILPDDVV</sequence>
<dbReference type="InterPro" id="IPR050486">
    <property type="entry name" value="Mannose-1P_guanyltransferase"/>
</dbReference>
<dbReference type="Proteomes" id="UP001451606">
    <property type="component" value="Chromosome"/>
</dbReference>
<dbReference type="KEGG" id="omr:OXIME_001675"/>
<dbReference type="Pfam" id="PF00483">
    <property type="entry name" value="NTP_transferase"/>
    <property type="match status" value="1"/>
</dbReference>
<organism evidence="5 6">
    <name type="scientific">Oxyplasma meridianum</name>
    <dbReference type="NCBI Taxonomy" id="3073602"/>
    <lineage>
        <taxon>Archaea</taxon>
        <taxon>Methanobacteriati</taxon>
        <taxon>Thermoplasmatota</taxon>
        <taxon>Thermoplasmata</taxon>
        <taxon>Thermoplasmatales</taxon>
        <taxon>Thermoplasmataceae</taxon>
        <taxon>Oxyplasma</taxon>
    </lineage>
</organism>
<dbReference type="EMBL" id="CP133772">
    <property type="protein sequence ID" value="WYY01079.1"/>
    <property type="molecule type" value="Genomic_DNA"/>
</dbReference>
<dbReference type="CDD" id="cd04181">
    <property type="entry name" value="NTP_transferase"/>
    <property type="match status" value="1"/>
</dbReference>
<dbReference type="InterPro" id="IPR005835">
    <property type="entry name" value="NTP_transferase_dom"/>
</dbReference>
<comment type="subcellular location">
    <subcellularLocation>
        <location evidence="1">Cytoplasm</location>
        <location evidence="1">Cytosol</location>
    </subcellularLocation>
</comment>
<dbReference type="Pfam" id="PF25084">
    <property type="entry name" value="LbH_EIF2B"/>
    <property type="match status" value="1"/>
</dbReference>
<proteinExistence type="predicted"/>
<dbReference type="AlphaFoldDB" id="A0AAX4NIQ5"/>
<dbReference type="GeneID" id="95968413"/>
<dbReference type="RefSeq" id="WP_393971399.1">
    <property type="nucleotide sequence ID" value="NZ_CP133772.1"/>
</dbReference>
<evidence type="ECO:0000256" key="1">
    <source>
        <dbReference type="ARBA" id="ARBA00004514"/>
    </source>
</evidence>
<evidence type="ECO:0000259" key="4">
    <source>
        <dbReference type="Pfam" id="PF25084"/>
    </source>
</evidence>
<evidence type="ECO:0000256" key="2">
    <source>
        <dbReference type="ARBA" id="ARBA00022490"/>
    </source>
</evidence>
<feature type="domain" description="EIF2B subunit epsilon/gamma LbH" evidence="4">
    <location>
        <begin position="260"/>
        <end position="345"/>
    </location>
</feature>
<name>A0AAX4NIQ5_9ARCH</name>